<organism evidence="1 2">
    <name type="scientific">Amborella trichopoda</name>
    <dbReference type="NCBI Taxonomy" id="13333"/>
    <lineage>
        <taxon>Eukaryota</taxon>
        <taxon>Viridiplantae</taxon>
        <taxon>Streptophyta</taxon>
        <taxon>Embryophyta</taxon>
        <taxon>Tracheophyta</taxon>
        <taxon>Spermatophyta</taxon>
        <taxon>Magnoliopsida</taxon>
        <taxon>Amborellales</taxon>
        <taxon>Amborellaceae</taxon>
        <taxon>Amborella</taxon>
    </lineage>
</organism>
<proteinExistence type="predicted"/>
<name>W1PS31_AMBTC</name>
<dbReference type="Proteomes" id="UP000017836">
    <property type="component" value="Unassembled WGS sequence"/>
</dbReference>
<keyword evidence="2" id="KW-1185">Reference proteome</keyword>
<dbReference type="HOGENOM" id="CLU_1449531_0_0_1"/>
<sequence length="187" mass="20959">MAAVVVAAGSVEEREGCENRWAGCRGWDRESSGGWCGEGRSRDRDVIEARTGAVVDCWSAESRESSVVVEVGLDCHRRWTRRWRATGEVTSAADGAQGLERWQQPGFWVREEEKEMGENEEKGGQQGERGQRRWKERWRWVEEMVAAEGWRTAGEGWKRLSNGRRLVACGSARVGSAGEEGWLCAAV</sequence>
<evidence type="ECO:0000313" key="1">
    <source>
        <dbReference type="EMBL" id="ERN10843.1"/>
    </source>
</evidence>
<reference evidence="2" key="1">
    <citation type="journal article" date="2013" name="Science">
        <title>The Amborella genome and the evolution of flowering plants.</title>
        <authorList>
            <consortium name="Amborella Genome Project"/>
        </authorList>
    </citation>
    <scope>NUCLEOTIDE SEQUENCE [LARGE SCALE GENOMIC DNA]</scope>
</reference>
<dbReference type="Gramene" id="ERN10843">
    <property type="protein sequence ID" value="ERN10843"/>
    <property type="gene ID" value="AMTR_s00027p00243620"/>
</dbReference>
<evidence type="ECO:0000313" key="2">
    <source>
        <dbReference type="Proteomes" id="UP000017836"/>
    </source>
</evidence>
<dbReference type="EMBL" id="KI392798">
    <property type="protein sequence ID" value="ERN10843.1"/>
    <property type="molecule type" value="Genomic_DNA"/>
</dbReference>
<protein>
    <submittedName>
        <fullName evidence="1">Uncharacterized protein</fullName>
    </submittedName>
</protein>
<accession>W1PS31</accession>
<dbReference type="AlphaFoldDB" id="W1PS31"/>
<gene>
    <name evidence="1" type="ORF">AMTR_s00027p00243620</name>
</gene>